<comment type="caution">
    <text evidence="1">The sequence shown here is derived from an EMBL/GenBank/DDBJ whole genome shotgun (WGS) entry which is preliminary data.</text>
</comment>
<protein>
    <submittedName>
        <fullName evidence="1">Uncharacterized protein</fullName>
    </submittedName>
</protein>
<name>A0A8J8P0Q8_HALGN</name>
<proteinExistence type="predicted"/>
<organism evidence="1 2">
    <name type="scientific">Halteria grandinella</name>
    <dbReference type="NCBI Taxonomy" id="5974"/>
    <lineage>
        <taxon>Eukaryota</taxon>
        <taxon>Sar</taxon>
        <taxon>Alveolata</taxon>
        <taxon>Ciliophora</taxon>
        <taxon>Intramacronucleata</taxon>
        <taxon>Spirotrichea</taxon>
        <taxon>Stichotrichia</taxon>
        <taxon>Sporadotrichida</taxon>
        <taxon>Halteriidae</taxon>
        <taxon>Halteria</taxon>
    </lineage>
</organism>
<sequence length="73" mass="8113">MDRLCSYDVQEPFQVLQKVSCGAQDSSRSQGSLQCVSYADHKVSECYALNDRMTQCLIPSSANPLGTQPHEYP</sequence>
<accession>A0A8J8P0Q8</accession>
<gene>
    <name evidence="1" type="ORF">FGO68_gene14681</name>
</gene>
<keyword evidence="2" id="KW-1185">Reference proteome</keyword>
<dbReference type="EMBL" id="RRYP01002469">
    <property type="protein sequence ID" value="TNV84733.1"/>
    <property type="molecule type" value="Genomic_DNA"/>
</dbReference>
<evidence type="ECO:0000313" key="2">
    <source>
        <dbReference type="Proteomes" id="UP000785679"/>
    </source>
</evidence>
<dbReference type="AlphaFoldDB" id="A0A8J8P0Q8"/>
<evidence type="ECO:0000313" key="1">
    <source>
        <dbReference type="EMBL" id="TNV84733.1"/>
    </source>
</evidence>
<reference evidence="1" key="1">
    <citation type="submission" date="2019-06" db="EMBL/GenBank/DDBJ databases">
        <authorList>
            <person name="Zheng W."/>
        </authorList>
    </citation>
    <scope>NUCLEOTIDE SEQUENCE</scope>
    <source>
        <strain evidence="1">QDHG01</strain>
    </source>
</reference>
<dbReference type="Proteomes" id="UP000785679">
    <property type="component" value="Unassembled WGS sequence"/>
</dbReference>